<dbReference type="AlphaFoldDB" id="A0A3M2KZV5"/>
<keyword evidence="2" id="KW-0812">Transmembrane</keyword>
<keyword evidence="2" id="KW-1133">Transmembrane helix</keyword>
<comment type="caution">
    <text evidence="3">The sequence shown here is derived from an EMBL/GenBank/DDBJ whole genome shotgun (WGS) entry which is preliminary data.</text>
</comment>
<evidence type="ECO:0008006" key="5">
    <source>
        <dbReference type="Google" id="ProtNLM"/>
    </source>
</evidence>
<sequence>MAVARCQGGSVRPPSRRATAAQAPIAVRAGRPCGAHPLRRVERAQAGLATLAVTALVTAGVVCGLVVVAQVRGGGASNALGHTEIVQVQAGESLEDVAVRIAPDRPVAETVHRIVDLNGLAAGAVAAGRLLVVPGPAR</sequence>
<proteinExistence type="predicted"/>
<evidence type="ECO:0000256" key="1">
    <source>
        <dbReference type="SAM" id="MobiDB-lite"/>
    </source>
</evidence>
<organism evidence="3 4">
    <name type="scientific">Nocardia stercoris</name>
    <dbReference type="NCBI Taxonomy" id="2483361"/>
    <lineage>
        <taxon>Bacteria</taxon>
        <taxon>Bacillati</taxon>
        <taxon>Actinomycetota</taxon>
        <taxon>Actinomycetes</taxon>
        <taxon>Mycobacteriales</taxon>
        <taxon>Nocardiaceae</taxon>
        <taxon>Nocardia</taxon>
    </lineage>
</organism>
<evidence type="ECO:0000313" key="3">
    <source>
        <dbReference type="EMBL" id="RMI30196.1"/>
    </source>
</evidence>
<dbReference type="EMBL" id="RFFH01000011">
    <property type="protein sequence ID" value="RMI30196.1"/>
    <property type="molecule type" value="Genomic_DNA"/>
</dbReference>
<dbReference type="Proteomes" id="UP000279275">
    <property type="component" value="Unassembled WGS sequence"/>
</dbReference>
<feature type="transmembrane region" description="Helical" evidence="2">
    <location>
        <begin position="48"/>
        <end position="69"/>
    </location>
</feature>
<evidence type="ECO:0000256" key="2">
    <source>
        <dbReference type="SAM" id="Phobius"/>
    </source>
</evidence>
<gene>
    <name evidence="3" type="ORF">EBN03_23585</name>
</gene>
<accession>A0A3M2KZV5</accession>
<keyword evidence="4" id="KW-1185">Reference proteome</keyword>
<reference evidence="3 4" key="1">
    <citation type="submission" date="2018-10" db="EMBL/GenBank/DDBJ databases">
        <title>Isolation from cow dung.</title>
        <authorList>
            <person name="Ling L."/>
        </authorList>
    </citation>
    <scope>NUCLEOTIDE SEQUENCE [LARGE SCALE GENOMIC DNA]</scope>
    <source>
        <strain evidence="3 4">NEAU-LL90</strain>
    </source>
</reference>
<protein>
    <recommendedName>
        <fullName evidence="5">LysM peptidoglycan-binding domain-containing protein</fullName>
    </recommendedName>
</protein>
<name>A0A3M2KZV5_9NOCA</name>
<evidence type="ECO:0000313" key="4">
    <source>
        <dbReference type="Proteomes" id="UP000279275"/>
    </source>
</evidence>
<keyword evidence="2" id="KW-0472">Membrane</keyword>
<feature type="region of interest" description="Disordered" evidence="1">
    <location>
        <begin position="1"/>
        <end position="22"/>
    </location>
</feature>